<dbReference type="GO" id="GO:0016746">
    <property type="term" value="F:acyltransferase activity"/>
    <property type="evidence" value="ECO:0007669"/>
    <property type="project" value="InterPro"/>
</dbReference>
<sequence>MASIEAMARIKIEKVLDDFDPNKEADESRVIGWEGYDYVIDLTTRNYKQLLKDLTPYLEAAHMKVKQPRGRTRTNIEVAPRNAGKQERTAIREWARENGYEVATRGNIAKEIVDAYNAANGK</sequence>
<organism evidence="4 5">
    <name type="scientific">Mycobacterium phage Anthony</name>
    <dbReference type="NCBI Taxonomy" id="2599857"/>
    <lineage>
        <taxon>Viruses</taxon>
        <taxon>Duplodnaviria</taxon>
        <taxon>Heunggongvirae</taxon>
        <taxon>Uroviricota</taxon>
        <taxon>Caudoviricetes</taxon>
        <taxon>Anthonyvirus</taxon>
        <taxon>Anthonyvirus anthony</taxon>
    </lineage>
</organism>
<dbReference type="EMBL" id="MN234188">
    <property type="protein sequence ID" value="QFG10403.1"/>
    <property type="molecule type" value="Genomic_DNA"/>
</dbReference>
<evidence type="ECO:0000313" key="4">
    <source>
        <dbReference type="EMBL" id="QFG10403.1"/>
    </source>
</evidence>
<evidence type="ECO:0000256" key="1">
    <source>
        <dbReference type="ARBA" id="ARBA00023125"/>
    </source>
</evidence>
<dbReference type="InterPro" id="IPR042261">
    <property type="entry name" value="Lsr2-like_dimerization"/>
</dbReference>
<evidence type="ECO:0000313" key="5">
    <source>
        <dbReference type="Proteomes" id="UP000327026"/>
    </source>
</evidence>
<dbReference type="KEGG" id="vg:64871762"/>
<dbReference type="Gene3D" id="4.10.320.10">
    <property type="entry name" value="E3-binding domain"/>
    <property type="match status" value="1"/>
</dbReference>
<keyword evidence="1" id="KW-0238">DNA-binding</keyword>
<dbReference type="GeneID" id="64871762"/>
<dbReference type="InterPro" id="IPR055370">
    <property type="entry name" value="Lsr2_DNA-bd"/>
</dbReference>
<feature type="domain" description="Lsr2 DNA-binding" evidence="3">
    <location>
        <begin position="86"/>
        <end position="119"/>
    </location>
</feature>
<evidence type="ECO:0000259" key="2">
    <source>
        <dbReference type="Pfam" id="PF11774"/>
    </source>
</evidence>
<evidence type="ECO:0000259" key="3">
    <source>
        <dbReference type="Pfam" id="PF23359"/>
    </source>
</evidence>
<protein>
    <submittedName>
        <fullName evidence="4">Lsr2-like DNA bridging protein</fullName>
    </submittedName>
</protein>
<proteinExistence type="predicted"/>
<reference evidence="4 5" key="1">
    <citation type="submission" date="2019-07" db="EMBL/GenBank/DDBJ databases">
        <authorList>
            <person name="Garlena R.A."/>
            <person name="Russell D.A."/>
            <person name="Pope W.H."/>
            <person name="Jacobs-Sera D."/>
            <person name="Hatfull G.F."/>
        </authorList>
    </citation>
    <scope>NUCLEOTIDE SEQUENCE [LARGE SCALE GENOMIC DNA]</scope>
</reference>
<feature type="domain" description="Lsr2 dimerization" evidence="2">
    <location>
        <begin position="7"/>
        <end position="61"/>
    </location>
</feature>
<name>A0A5J6THE2_9CAUD</name>
<gene>
    <name evidence="4" type="primary">32</name>
    <name evidence="4" type="ORF">PBI_ANTHONY_32</name>
</gene>
<accession>A0A5J6THE2</accession>
<dbReference type="GO" id="GO:0003677">
    <property type="term" value="F:DNA binding"/>
    <property type="evidence" value="ECO:0007669"/>
    <property type="project" value="UniProtKB-KW"/>
</dbReference>
<dbReference type="Gene3D" id="3.30.60.230">
    <property type="entry name" value="Lsr2, dimerization domain"/>
    <property type="match status" value="1"/>
</dbReference>
<dbReference type="Proteomes" id="UP000327026">
    <property type="component" value="Segment"/>
</dbReference>
<dbReference type="InterPro" id="IPR024412">
    <property type="entry name" value="Lsr2_dim_dom"/>
</dbReference>
<dbReference type="InterPro" id="IPR036625">
    <property type="entry name" value="E3-bd_dom_sf"/>
</dbReference>
<dbReference type="RefSeq" id="YP_010062068.1">
    <property type="nucleotide sequence ID" value="NC_054790.1"/>
</dbReference>
<dbReference type="Pfam" id="PF11774">
    <property type="entry name" value="Lsr2"/>
    <property type="match status" value="1"/>
</dbReference>
<dbReference type="Pfam" id="PF23359">
    <property type="entry name" value="Lsr2_DNA-bd"/>
    <property type="match status" value="1"/>
</dbReference>
<keyword evidence="5" id="KW-1185">Reference proteome</keyword>